<dbReference type="InterPro" id="IPR007268">
    <property type="entry name" value="Rad9/Ddc1"/>
</dbReference>
<dbReference type="Proteomes" id="UP000800235">
    <property type="component" value="Unassembled WGS sequence"/>
</dbReference>
<feature type="compositionally biased region" description="Polar residues" evidence="3">
    <location>
        <begin position="399"/>
        <end position="414"/>
    </location>
</feature>
<dbReference type="PANTHER" id="PTHR15237">
    <property type="entry name" value="DNA REPAIR PROTEIN RAD9"/>
    <property type="match status" value="1"/>
</dbReference>
<comment type="similarity">
    <text evidence="1 2">Belongs to the rad9 family.</text>
</comment>
<feature type="compositionally biased region" description="Basic and acidic residues" evidence="3">
    <location>
        <begin position="333"/>
        <end position="350"/>
    </location>
</feature>
<comment type="caution">
    <text evidence="4">The sequence shown here is derived from an EMBL/GenBank/DDBJ whole genome shotgun (WGS) entry which is preliminary data.</text>
</comment>
<name>A0A9P4NS82_9PEZI</name>
<dbReference type="SUPFAM" id="SSF55979">
    <property type="entry name" value="DNA clamp"/>
    <property type="match status" value="1"/>
</dbReference>
<keyword evidence="2" id="KW-0227">DNA damage</keyword>
<accession>A0A9P4NS82</accession>
<dbReference type="GO" id="GO:0031573">
    <property type="term" value="P:mitotic intra-S DNA damage checkpoint signaling"/>
    <property type="evidence" value="ECO:0007669"/>
    <property type="project" value="TreeGrafter"/>
</dbReference>
<feature type="compositionally biased region" description="Basic and acidic residues" evidence="3">
    <location>
        <begin position="360"/>
        <end position="372"/>
    </location>
</feature>
<evidence type="ECO:0000256" key="3">
    <source>
        <dbReference type="SAM" id="MobiDB-lite"/>
    </source>
</evidence>
<dbReference type="EMBL" id="MU007033">
    <property type="protein sequence ID" value="KAF2431199.1"/>
    <property type="molecule type" value="Genomic_DNA"/>
</dbReference>
<dbReference type="GO" id="GO:0000076">
    <property type="term" value="P:DNA replication checkpoint signaling"/>
    <property type="evidence" value="ECO:0007669"/>
    <property type="project" value="TreeGrafter"/>
</dbReference>
<evidence type="ECO:0000256" key="1">
    <source>
        <dbReference type="ARBA" id="ARBA00008494"/>
    </source>
</evidence>
<dbReference type="PANTHER" id="PTHR15237:SF0">
    <property type="entry name" value="CELL CYCLE CHECKPOINT CONTROL PROTEIN"/>
    <property type="match status" value="1"/>
</dbReference>
<dbReference type="GO" id="GO:0006281">
    <property type="term" value="P:DNA repair"/>
    <property type="evidence" value="ECO:0007669"/>
    <property type="project" value="UniProtKB-UniRule"/>
</dbReference>
<gene>
    <name evidence="4" type="ORF">EJ08DRAFT_191141</name>
</gene>
<feature type="region of interest" description="Disordered" evidence="3">
    <location>
        <begin position="323"/>
        <end position="435"/>
    </location>
</feature>
<evidence type="ECO:0000313" key="5">
    <source>
        <dbReference type="Proteomes" id="UP000800235"/>
    </source>
</evidence>
<dbReference type="GO" id="GO:0030896">
    <property type="term" value="C:checkpoint clamp complex"/>
    <property type="evidence" value="ECO:0007669"/>
    <property type="project" value="UniProtKB-UniRule"/>
</dbReference>
<keyword evidence="5" id="KW-1185">Reference proteome</keyword>
<dbReference type="Gene3D" id="3.70.10.10">
    <property type="match status" value="1"/>
</dbReference>
<reference evidence="4" key="1">
    <citation type="journal article" date="2020" name="Stud. Mycol.">
        <title>101 Dothideomycetes genomes: a test case for predicting lifestyles and emergence of pathogens.</title>
        <authorList>
            <person name="Haridas S."/>
            <person name="Albert R."/>
            <person name="Binder M."/>
            <person name="Bloem J."/>
            <person name="Labutti K."/>
            <person name="Salamov A."/>
            <person name="Andreopoulos B."/>
            <person name="Baker S."/>
            <person name="Barry K."/>
            <person name="Bills G."/>
            <person name="Bluhm B."/>
            <person name="Cannon C."/>
            <person name="Castanera R."/>
            <person name="Culley D."/>
            <person name="Daum C."/>
            <person name="Ezra D."/>
            <person name="Gonzalez J."/>
            <person name="Henrissat B."/>
            <person name="Kuo A."/>
            <person name="Liang C."/>
            <person name="Lipzen A."/>
            <person name="Lutzoni F."/>
            <person name="Magnuson J."/>
            <person name="Mondo S."/>
            <person name="Nolan M."/>
            <person name="Ohm R."/>
            <person name="Pangilinan J."/>
            <person name="Park H.-J."/>
            <person name="Ramirez L."/>
            <person name="Alfaro M."/>
            <person name="Sun H."/>
            <person name="Tritt A."/>
            <person name="Yoshinaga Y."/>
            <person name="Zwiers L.-H."/>
            <person name="Turgeon B."/>
            <person name="Goodwin S."/>
            <person name="Spatafora J."/>
            <person name="Crous P."/>
            <person name="Grigoriev I."/>
        </authorList>
    </citation>
    <scope>NUCLEOTIDE SEQUENCE</scope>
    <source>
        <strain evidence="4">CBS 130266</strain>
    </source>
</reference>
<dbReference type="InterPro" id="IPR046938">
    <property type="entry name" value="DNA_clamp_sf"/>
</dbReference>
<protein>
    <recommendedName>
        <fullName evidence="2">DNA repair protein rad9</fullName>
    </recommendedName>
</protein>
<dbReference type="Pfam" id="PF04139">
    <property type="entry name" value="Rad9"/>
    <property type="match status" value="1"/>
</dbReference>
<proteinExistence type="inferred from homology"/>
<evidence type="ECO:0000313" key="4">
    <source>
        <dbReference type="EMBL" id="KAF2431199.1"/>
    </source>
</evidence>
<comment type="function">
    <text evidence="2">Acts in DNA repair and mutagenesis. Involved in promoting resistance to ionizing radiation and UV light, as well as regulating cell cycle progression after irradiation.</text>
</comment>
<sequence>MVTLNFTLTPEASGRLHDALLSLSRFSDTVSIEARKDTLTLSALNSSKSGYSSFILDENYFSFYEFAPANNNVDGRFTCSILNKALTSVFKSRAVDLKGRDTAIEKCDVSLQDRADEAQCRFIIRMFCGHGVTKTYRLTYEAVEVMRALFDRNTANNRWTIHSKLLKEYVDYFGGKAEQLDIFFEDGKCTFISFTEKIVNSKNQVLKHPLRTAVAANVADFTSFNAQENMHIVISVKDFKSIVAHADTLDTTVGAYYSTPGRPLQFSYSKNGMHCHCTLMTVEDYGQTPAPSAATTAVHSRTTSRAPTIAPAAVQNVRVVAKEMPPPALPNTRKAERKLGQKEPQSKDQEADSDSLFVPQDREDREDRRWDPADYDNEETLGWDASANNEAGFHPTFRDSVSASRSNTTESTKSMPEGLPPTQRISQIKGLGLFD</sequence>
<organism evidence="4 5">
    <name type="scientific">Tothia fuscella</name>
    <dbReference type="NCBI Taxonomy" id="1048955"/>
    <lineage>
        <taxon>Eukaryota</taxon>
        <taxon>Fungi</taxon>
        <taxon>Dikarya</taxon>
        <taxon>Ascomycota</taxon>
        <taxon>Pezizomycotina</taxon>
        <taxon>Dothideomycetes</taxon>
        <taxon>Pleosporomycetidae</taxon>
        <taxon>Venturiales</taxon>
        <taxon>Cylindrosympodiaceae</taxon>
        <taxon>Tothia</taxon>
    </lineage>
</organism>
<evidence type="ECO:0000256" key="2">
    <source>
        <dbReference type="PIRNR" id="PIRNR009303"/>
    </source>
</evidence>
<dbReference type="PIRSF" id="PIRSF009303">
    <property type="entry name" value="Cell_cycle_RAD9"/>
    <property type="match status" value="1"/>
</dbReference>
<dbReference type="InterPro" id="IPR026584">
    <property type="entry name" value="Rad9"/>
</dbReference>
<dbReference type="GO" id="GO:0071479">
    <property type="term" value="P:cellular response to ionizing radiation"/>
    <property type="evidence" value="ECO:0007669"/>
    <property type="project" value="TreeGrafter"/>
</dbReference>
<dbReference type="OrthoDB" id="60092at2759"/>
<dbReference type="AlphaFoldDB" id="A0A9P4NS82"/>